<dbReference type="FunCoup" id="A0A316YF50">
    <property type="interactions" value="274"/>
</dbReference>
<feature type="domain" description="Enoyl reductase (ER)" evidence="13">
    <location>
        <begin position="54"/>
        <end position="396"/>
    </location>
</feature>
<protein>
    <recommendedName>
        <fullName evidence="11">enoyl-[acyl-carrier-protein] reductase</fullName>
        <ecNumber evidence="11">1.3.1.104</ecNumber>
    </recommendedName>
</protein>
<dbReference type="STRING" id="215250.A0A316YF50"/>
<evidence type="ECO:0000259" key="13">
    <source>
        <dbReference type="SMART" id="SM00829"/>
    </source>
</evidence>
<dbReference type="GO" id="GO:0006633">
    <property type="term" value="P:fatty acid biosynthetic process"/>
    <property type="evidence" value="ECO:0007669"/>
    <property type="project" value="UniProtKB-KW"/>
</dbReference>
<evidence type="ECO:0000313" key="14">
    <source>
        <dbReference type="EMBL" id="PWN87504.1"/>
    </source>
</evidence>
<keyword evidence="6" id="KW-0809">Transit peptide</keyword>
<keyword evidence="3" id="KW-0444">Lipid biosynthesis</keyword>
<comment type="catalytic activity">
    <reaction evidence="12">
        <text>a 2,3-saturated acyl-[ACP] + NADP(+) = a (2E)-enoyl-[ACP] + NADPH + H(+)</text>
        <dbReference type="Rhea" id="RHEA:22564"/>
        <dbReference type="Rhea" id="RHEA-COMP:9925"/>
        <dbReference type="Rhea" id="RHEA-COMP:9926"/>
        <dbReference type="ChEBI" id="CHEBI:15378"/>
        <dbReference type="ChEBI" id="CHEBI:57783"/>
        <dbReference type="ChEBI" id="CHEBI:58349"/>
        <dbReference type="ChEBI" id="CHEBI:78784"/>
        <dbReference type="ChEBI" id="CHEBI:78785"/>
        <dbReference type="EC" id="1.3.1.104"/>
    </reaction>
</comment>
<gene>
    <name evidence="14" type="ORF">FA10DRAFT_269457</name>
</gene>
<keyword evidence="4" id="KW-0276">Fatty acid metabolism</keyword>
<evidence type="ECO:0000256" key="4">
    <source>
        <dbReference type="ARBA" id="ARBA00022832"/>
    </source>
</evidence>
<evidence type="ECO:0000256" key="6">
    <source>
        <dbReference type="ARBA" id="ARBA00022946"/>
    </source>
</evidence>
<evidence type="ECO:0000256" key="9">
    <source>
        <dbReference type="ARBA" id="ARBA00023128"/>
    </source>
</evidence>
<evidence type="ECO:0000256" key="8">
    <source>
        <dbReference type="ARBA" id="ARBA00023098"/>
    </source>
</evidence>
<dbReference type="InterPro" id="IPR051034">
    <property type="entry name" value="Mito_Enoyl-ACP_Reductase"/>
</dbReference>
<dbReference type="InterPro" id="IPR036291">
    <property type="entry name" value="NAD(P)-bd_dom_sf"/>
</dbReference>
<dbReference type="GeneID" id="37044678"/>
<reference evidence="14 15" key="1">
    <citation type="journal article" date="2018" name="Mol. Biol. Evol.">
        <title>Broad Genomic Sampling Reveals a Smut Pathogenic Ancestry of the Fungal Clade Ustilaginomycotina.</title>
        <authorList>
            <person name="Kijpornyongpan T."/>
            <person name="Mondo S.J."/>
            <person name="Barry K."/>
            <person name="Sandor L."/>
            <person name="Lee J."/>
            <person name="Lipzen A."/>
            <person name="Pangilinan J."/>
            <person name="LaButti K."/>
            <person name="Hainaut M."/>
            <person name="Henrissat B."/>
            <person name="Grigoriev I.V."/>
            <person name="Spatafora J.W."/>
            <person name="Aime M.C."/>
        </authorList>
    </citation>
    <scope>NUCLEOTIDE SEQUENCE [LARGE SCALE GENOMIC DNA]</scope>
    <source>
        <strain evidence="14 15">MCA 4198</strain>
    </source>
</reference>
<dbReference type="Gene3D" id="3.90.180.10">
    <property type="entry name" value="Medium-chain alcohol dehydrogenases, catalytic domain"/>
    <property type="match status" value="1"/>
</dbReference>
<keyword evidence="10" id="KW-0275">Fatty acid biosynthesis</keyword>
<keyword evidence="15" id="KW-1185">Reference proteome</keyword>
<comment type="subcellular location">
    <subcellularLocation>
        <location evidence="1">Mitochondrion</location>
    </subcellularLocation>
</comment>
<keyword evidence="8" id="KW-0443">Lipid metabolism</keyword>
<dbReference type="SUPFAM" id="SSF50129">
    <property type="entry name" value="GroES-like"/>
    <property type="match status" value="1"/>
</dbReference>
<proteinExistence type="inferred from homology"/>
<keyword evidence="7" id="KW-0560">Oxidoreductase</keyword>
<dbReference type="PANTHER" id="PTHR43981">
    <property type="entry name" value="ENOYL-[ACYL-CARRIER-PROTEIN] REDUCTASE, MITOCHONDRIAL"/>
    <property type="match status" value="1"/>
</dbReference>
<comment type="similarity">
    <text evidence="2">Belongs to the zinc-containing alcohol dehydrogenase family. Quinone oxidoreductase subfamily.</text>
</comment>
<keyword evidence="5" id="KW-0521">NADP</keyword>
<dbReference type="EC" id="1.3.1.104" evidence="11"/>
<evidence type="ECO:0000256" key="11">
    <source>
        <dbReference type="ARBA" id="ARBA00038963"/>
    </source>
</evidence>
<name>A0A316YF50_9BASI</name>
<dbReference type="EMBL" id="KZ819640">
    <property type="protein sequence ID" value="PWN87504.1"/>
    <property type="molecule type" value="Genomic_DNA"/>
</dbReference>
<feature type="non-terminal residue" evidence="14">
    <location>
        <position position="412"/>
    </location>
</feature>
<organism evidence="14 15">
    <name type="scientific">Acaromyces ingoldii</name>
    <dbReference type="NCBI Taxonomy" id="215250"/>
    <lineage>
        <taxon>Eukaryota</taxon>
        <taxon>Fungi</taxon>
        <taxon>Dikarya</taxon>
        <taxon>Basidiomycota</taxon>
        <taxon>Ustilaginomycotina</taxon>
        <taxon>Exobasidiomycetes</taxon>
        <taxon>Exobasidiales</taxon>
        <taxon>Cryptobasidiaceae</taxon>
        <taxon>Acaromyces</taxon>
    </lineage>
</organism>
<dbReference type="InParanoid" id="A0A316YF50"/>
<accession>A0A316YF50</accession>
<evidence type="ECO:0000256" key="2">
    <source>
        <dbReference type="ARBA" id="ARBA00010371"/>
    </source>
</evidence>
<dbReference type="RefSeq" id="XP_025374702.1">
    <property type="nucleotide sequence ID" value="XM_025522762.1"/>
</dbReference>
<dbReference type="CDD" id="cd08290">
    <property type="entry name" value="ETR"/>
    <property type="match status" value="1"/>
</dbReference>
<dbReference type="PANTHER" id="PTHR43981:SF2">
    <property type="entry name" value="ENOYL-[ACYL-CARRIER-PROTEIN] REDUCTASE, MITOCHONDRIAL"/>
    <property type="match status" value="1"/>
</dbReference>
<dbReference type="GO" id="GO:0141148">
    <property type="term" value="F:enoyl-[acyl-carrier-protein] reductase (NADPH) activity"/>
    <property type="evidence" value="ECO:0007669"/>
    <property type="project" value="UniProtKB-EC"/>
</dbReference>
<evidence type="ECO:0000256" key="5">
    <source>
        <dbReference type="ARBA" id="ARBA00022857"/>
    </source>
</evidence>
<dbReference type="InterPro" id="IPR020843">
    <property type="entry name" value="ER"/>
</dbReference>
<dbReference type="SUPFAM" id="SSF51735">
    <property type="entry name" value="NAD(P)-binding Rossmann-fold domains"/>
    <property type="match status" value="1"/>
</dbReference>
<dbReference type="GO" id="GO:0005739">
    <property type="term" value="C:mitochondrion"/>
    <property type="evidence" value="ECO:0007669"/>
    <property type="project" value="UniProtKB-SubCell"/>
</dbReference>
<evidence type="ECO:0000256" key="7">
    <source>
        <dbReference type="ARBA" id="ARBA00023002"/>
    </source>
</evidence>
<dbReference type="InterPro" id="IPR013149">
    <property type="entry name" value="ADH-like_C"/>
</dbReference>
<dbReference type="Proteomes" id="UP000245768">
    <property type="component" value="Unassembled WGS sequence"/>
</dbReference>
<dbReference type="Gene3D" id="3.40.50.720">
    <property type="entry name" value="NAD(P)-binding Rossmann-like Domain"/>
    <property type="match status" value="1"/>
</dbReference>
<dbReference type="OrthoDB" id="7482721at2759"/>
<dbReference type="InterPro" id="IPR011032">
    <property type="entry name" value="GroES-like_sf"/>
</dbReference>
<keyword evidence="9" id="KW-0496">Mitochondrion</keyword>
<dbReference type="InterPro" id="IPR013154">
    <property type="entry name" value="ADH-like_N"/>
</dbReference>
<dbReference type="Pfam" id="PF00107">
    <property type="entry name" value="ADH_zinc_N"/>
    <property type="match status" value="1"/>
</dbReference>
<evidence type="ECO:0000256" key="1">
    <source>
        <dbReference type="ARBA" id="ARBA00004173"/>
    </source>
</evidence>
<dbReference type="SMART" id="SM00829">
    <property type="entry name" value="PKS_ER"/>
    <property type="match status" value="1"/>
</dbReference>
<dbReference type="AlphaFoldDB" id="A0A316YF50"/>
<sequence>MIKSPGLNRMLLPASSAAARGISVGVSRRLIHSSSRLARAADLEARSIVYEANGDPTKVLRAHKWALPEPKSGQVVLRVGLASINPADINVLQGVYPAKPAKRQLPGLAGDAFIGGNEGFGIVEHVVDTGGDLQEGDWVVFGKPQMGTWTSRMVCAQDDVIKINRRSSSLTEVMASTLQVNPATALRMLSDFQRLQPGDIMVQNAANSAVGQAVVQIAARQMGVETINLVRDRPKLDDMAAHLAALAQGGAPAHLFTYEGLDDRDSGVKEKIKDIIGKRKIKLGLNAVCGKDGSNMAKLMGPDSTLVTYGAMSKQPLSVPAGLVIFLNMSVQGFMMNKWYASKQSTPEGSQERRQLMDTLTKWYEDGSLVPPESHIVHIAPSDDVETVGRKAREAVGSSMAGYGGKKFFFKF</sequence>
<dbReference type="Pfam" id="PF08240">
    <property type="entry name" value="ADH_N"/>
    <property type="match status" value="1"/>
</dbReference>
<evidence type="ECO:0000313" key="15">
    <source>
        <dbReference type="Proteomes" id="UP000245768"/>
    </source>
</evidence>
<evidence type="ECO:0000256" key="12">
    <source>
        <dbReference type="ARBA" id="ARBA00048843"/>
    </source>
</evidence>
<evidence type="ECO:0000256" key="3">
    <source>
        <dbReference type="ARBA" id="ARBA00022516"/>
    </source>
</evidence>
<evidence type="ECO:0000256" key="10">
    <source>
        <dbReference type="ARBA" id="ARBA00023160"/>
    </source>
</evidence>